<organism evidence="13 14">
    <name type="scientific">Paraburkholderia agricolaris</name>
    <dbReference type="NCBI Taxonomy" id="2152888"/>
    <lineage>
        <taxon>Bacteria</taxon>
        <taxon>Pseudomonadati</taxon>
        <taxon>Pseudomonadota</taxon>
        <taxon>Betaproteobacteria</taxon>
        <taxon>Burkholderiales</taxon>
        <taxon>Burkholderiaceae</taxon>
        <taxon>Paraburkholderia</taxon>
    </lineage>
</organism>
<evidence type="ECO:0000256" key="4">
    <source>
        <dbReference type="ARBA" id="ARBA00022496"/>
    </source>
</evidence>
<evidence type="ECO:0000256" key="10">
    <source>
        <dbReference type="ARBA" id="ARBA00023136"/>
    </source>
</evidence>
<feature type="domain" description="ABC transporter" evidence="12">
    <location>
        <begin position="46"/>
        <end position="282"/>
    </location>
</feature>
<sequence>MTRPANGVPLTVSRTQAGHAPDGASVAIAGSNGTNATHNVPEMPIFELRDVTFALPERALLRSLSLTLPARRVIGLIGHNGSGKSTLIKILARQQPASGGQILFEGKPLDQWPTRAFAQKLAYLPQHTPSAAGILVRELVAFGRYPWRGALGRFTDADRAKVEEAMALTDVTGFADRLVDTLSGGERQRVWLAMLIAQDADYLLLDEPISALDVAHQVEVLSLVQRLSTERGIGIIVVLHDVNMAARYCDEIVALHGGRLIAQGTPEEILTPAQLQAIYGISMGVMRHPDTGEPVSYVR</sequence>
<reference evidence="13 14" key="1">
    <citation type="journal article" date="2024" name="Chem. Sci.">
        <title>Discovery of megapolipeptins by genome mining of a Burkholderiales bacteria collection.</title>
        <authorList>
            <person name="Paulo B.S."/>
            <person name="Recchia M.J.J."/>
            <person name="Lee S."/>
            <person name="Fergusson C.H."/>
            <person name="Romanowski S.B."/>
            <person name="Hernandez A."/>
            <person name="Krull N."/>
            <person name="Liu D.Y."/>
            <person name="Cavanagh H."/>
            <person name="Bos A."/>
            <person name="Gray C.A."/>
            <person name="Murphy B.T."/>
            <person name="Linington R.G."/>
            <person name="Eustaquio A.S."/>
        </authorList>
    </citation>
    <scope>NUCLEOTIDE SEQUENCE [LARGE SCALE GENOMIC DNA]</scope>
    <source>
        <strain evidence="13 14">RL16-012-BIC-B</strain>
    </source>
</reference>
<dbReference type="PROSITE" id="PS50893">
    <property type="entry name" value="ABC_TRANSPORTER_2"/>
    <property type="match status" value="1"/>
</dbReference>
<evidence type="ECO:0000256" key="2">
    <source>
        <dbReference type="ARBA" id="ARBA00022448"/>
    </source>
</evidence>
<evidence type="ECO:0000256" key="11">
    <source>
        <dbReference type="SAM" id="MobiDB-lite"/>
    </source>
</evidence>
<keyword evidence="7 13" id="KW-0067">ATP-binding</keyword>
<keyword evidence="3" id="KW-1003">Cell membrane</keyword>
<evidence type="ECO:0000256" key="5">
    <source>
        <dbReference type="ARBA" id="ARBA00022519"/>
    </source>
</evidence>
<gene>
    <name evidence="13" type="ORF">PQR66_17685</name>
</gene>
<evidence type="ECO:0000259" key="12">
    <source>
        <dbReference type="PROSITE" id="PS50893"/>
    </source>
</evidence>
<dbReference type="PANTHER" id="PTHR42771:SF2">
    <property type="entry name" value="IRON(3+)-HYDROXAMATE IMPORT ATP-BINDING PROTEIN FHUC"/>
    <property type="match status" value="1"/>
</dbReference>
<name>A0ABW8ZPA1_9BURK</name>
<dbReference type="Proteomes" id="UP001629249">
    <property type="component" value="Unassembled WGS sequence"/>
</dbReference>
<dbReference type="Pfam" id="PF00005">
    <property type="entry name" value="ABC_tran"/>
    <property type="match status" value="1"/>
</dbReference>
<evidence type="ECO:0000256" key="3">
    <source>
        <dbReference type="ARBA" id="ARBA00022475"/>
    </source>
</evidence>
<evidence type="ECO:0000256" key="1">
    <source>
        <dbReference type="ARBA" id="ARBA00004202"/>
    </source>
</evidence>
<dbReference type="SMART" id="SM00382">
    <property type="entry name" value="AAA"/>
    <property type="match status" value="1"/>
</dbReference>
<proteinExistence type="predicted"/>
<dbReference type="InterPro" id="IPR027417">
    <property type="entry name" value="P-loop_NTPase"/>
</dbReference>
<dbReference type="GO" id="GO:0005524">
    <property type="term" value="F:ATP binding"/>
    <property type="evidence" value="ECO:0007669"/>
    <property type="project" value="UniProtKB-KW"/>
</dbReference>
<comment type="caution">
    <text evidence="13">The sequence shown here is derived from an EMBL/GenBank/DDBJ whole genome shotgun (WGS) entry which is preliminary data.</text>
</comment>
<evidence type="ECO:0000313" key="14">
    <source>
        <dbReference type="Proteomes" id="UP001629249"/>
    </source>
</evidence>
<dbReference type="InterPro" id="IPR003439">
    <property type="entry name" value="ABC_transporter-like_ATP-bd"/>
</dbReference>
<evidence type="ECO:0000256" key="6">
    <source>
        <dbReference type="ARBA" id="ARBA00022741"/>
    </source>
</evidence>
<keyword evidence="8" id="KW-0408">Iron</keyword>
<dbReference type="InterPro" id="IPR003593">
    <property type="entry name" value="AAA+_ATPase"/>
</dbReference>
<dbReference type="EMBL" id="JAQQFN010000012">
    <property type="protein sequence ID" value="MFL9884877.1"/>
    <property type="molecule type" value="Genomic_DNA"/>
</dbReference>
<dbReference type="InterPro" id="IPR017871">
    <property type="entry name" value="ABC_transporter-like_CS"/>
</dbReference>
<keyword evidence="6" id="KW-0547">Nucleotide-binding</keyword>
<protein>
    <submittedName>
        <fullName evidence="13">ATP-binding cassette domain-containing protein</fullName>
    </submittedName>
</protein>
<keyword evidence="9" id="KW-0406">Ion transport</keyword>
<dbReference type="SUPFAM" id="SSF52540">
    <property type="entry name" value="P-loop containing nucleoside triphosphate hydrolases"/>
    <property type="match status" value="1"/>
</dbReference>
<dbReference type="PROSITE" id="PS00211">
    <property type="entry name" value="ABC_TRANSPORTER_1"/>
    <property type="match status" value="1"/>
</dbReference>
<evidence type="ECO:0000256" key="7">
    <source>
        <dbReference type="ARBA" id="ARBA00022840"/>
    </source>
</evidence>
<keyword evidence="14" id="KW-1185">Reference proteome</keyword>
<comment type="subcellular location">
    <subcellularLocation>
        <location evidence="1">Cell membrane</location>
        <topology evidence="1">Peripheral membrane protein</topology>
    </subcellularLocation>
</comment>
<evidence type="ECO:0000256" key="9">
    <source>
        <dbReference type="ARBA" id="ARBA00023065"/>
    </source>
</evidence>
<evidence type="ECO:0000256" key="8">
    <source>
        <dbReference type="ARBA" id="ARBA00023004"/>
    </source>
</evidence>
<accession>A0ABW8ZPA1</accession>
<keyword evidence="5" id="KW-0997">Cell inner membrane</keyword>
<keyword evidence="2" id="KW-0813">Transport</keyword>
<dbReference type="InterPro" id="IPR051535">
    <property type="entry name" value="Siderophore_ABC-ATPase"/>
</dbReference>
<keyword evidence="4" id="KW-0410">Iron transport</keyword>
<dbReference type="PANTHER" id="PTHR42771">
    <property type="entry name" value="IRON(3+)-HYDROXAMATE IMPORT ATP-BINDING PROTEIN FHUC"/>
    <property type="match status" value="1"/>
</dbReference>
<keyword evidence="10" id="KW-0472">Membrane</keyword>
<dbReference type="CDD" id="cd03214">
    <property type="entry name" value="ABC_Iron-Siderophores_B12_Hemin"/>
    <property type="match status" value="1"/>
</dbReference>
<evidence type="ECO:0000313" key="13">
    <source>
        <dbReference type="EMBL" id="MFL9884877.1"/>
    </source>
</evidence>
<dbReference type="Gene3D" id="3.40.50.300">
    <property type="entry name" value="P-loop containing nucleotide triphosphate hydrolases"/>
    <property type="match status" value="1"/>
</dbReference>
<feature type="region of interest" description="Disordered" evidence="11">
    <location>
        <begin position="1"/>
        <end position="21"/>
    </location>
</feature>